<reference evidence="6" key="1">
    <citation type="submission" date="2019-07" db="EMBL/GenBank/DDBJ databases">
        <title>Bacillus alkalisoli sp. nov. isolated from saline soil.</title>
        <authorList>
            <person name="Sun J.-Q."/>
            <person name="Xu L."/>
        </authorList>
    </citation>
    <scope>NUCLEOTIDE SEQUENCE [LARGE SCALE GENOMIC DNA]</scope>
    <source>
        <strain evidence="6">M4U3P1</strain>
    </source>
</reference>
<evidence type="ECO:0000313" key="5">
    <source>
        <dbReference type="EMBL" id="QKS71130.1"/>
    </source>
</evidence>
<dbReference type="PANTHER" id="PTHR37293">
    <property type="entry name" value="PHAGE REPLICATION PROTEIN-RELATED"/>
    <property type="match status" value="1"/>
</dbReference>
<protein>
    <submittedName>
        <fullName evidence="5">DnaD domain-containing protein</fullName>
    </submittedName>
</protein>
<keyword evidence="6" id="KW-1185">Reference proteome</keyword>
<dbReference type="InterPro" id="IPR053843">
    <property type="entry name" value="DnaD_N"/>
</dbReference>
<evidence type="ECO:0000259" key="3">
    <source>
        <dbReference type="Pfam" id="PF07261"/>
    </source>
</evidence>
<dbReference type="KEGG" id="psua:FLK61_30920"/>
<evidence type="ECO:0000256" key="2">
    <source>
        <dbReference type="SAM" id="MobiDB-lite"/>
    </source>
</evidence>
<gene>
    <name evidence="5" type="ORF">FLK61_30920</name>
</gene>
<dbReference type="SUPFAM" id="SSF158499">
    <property type="entry name" value="DnaD domain-like"/>
    <property type="match status" value="1"/>
</dbReference>
<dbReference type="InterPro" id="IPR034829">
    <property type="entry name" value="DnaD-like_sf"/>
</dbReference>
<dbReference type="EMBL" id="CP041372">
    <property type="protein sequence ID" value="QKS71130.1"/>
    <property type="molecule type" value="Genomic_DNA"/>
</dbReference>
<dbReference type="Pfam" id="PF21984">
    <property type="entry name" value="DnaD_N"/>
    <property type="match status" value="1"/>
</dbReference>
<sequence length="226" mass="26353">MMKKGLSLFTEAPFTLPGVFFRSYKQLGLTDSQFLVLLHIHQFHHENHFFPTPTDLCERMTLTENECTTVLKQLLKSQFIKIEEQVADKIEETIQIAPLFERMYELAAAEQEEKTATSTKELEGKLFQSFEEEFARPLTPMEAEMISMWLDDDKHDVTMIQAALREAVLSSKLNFRYIDRILHEWKRKNIRTTGDAKEHSANFRKKAPKVGQAKPRPSYNWLEGGR</sequence>
<dbReference type="AlphaFoldDB" id="A0A859FE25"/>
<dbReference type="RefSeq" id="WP_176009166.1">
    <property type="nucleotide sequence ID" value="NZ_CP041372.2"/>
</dbReference>
<feature type="domain" description="DnaB/C C-terminal" evidence="3">
    <location>
        <begin position="127"/>
        <end position="199"/>
    </location>
</feature>
<organism evidence="5 6">
    <name type="scientific">Paenalkalicoccus suaedae</name>
    <dbReference type="NCBI Taxonomy" id="2592382"/>
    <lineage>
        <taxon>Bacteria</taxon>
        <taxon>Bacillati</taxon>
        <taxon>Bacillota</taxon>
        <taxon>Bacilli</taxon>
        <taxon>Bacillales</taxon>
        <taxon>Bacillaceae</taxon>
        <taxon>Paenalkalicoccus</taxon>
    </lineage>
</organism>
<feature type="domain" description="DnaD N-terminal" evidence="4">
    <location>
        <begin position="17"/>
        <end position="113"/>
    </location>
</feature>
<dbReference type="Pfam" id="PF07261">
    <property type="entry name" value="DnaB_2"/>
    <property type="match status" value="1"/>
</dbReference>
<evidence type="ECO:0000259" key="4">
    <source>
        <dbReference type="Pfam" id="PF21984"/>
    </source>
</evidence>
<evidence type="ECO:0000313" key="6">
    <source>
        <dbReference type="Proteomes" id="UP000318138"/>
    </source>
</evidence>
<dbReference type="SUPFAM" id="SSF46785">
    <property type="entry name" value="Winged helix' DNA-binding domain"/>
    <property type="match status" value="1"/>
</dbReference>
<name>A0A859FE25_9BACI</name>
<dbReference type="InterPro" id="IPR053162">
    <property type="entry name" value="DnaD"/>
</dbReference>
<dbReference type="InterPro" id="IPR006343">
    <property type="entry name" value="DnaB/C_C"/>
</dbReference>
<evidence type="ECO:0000256" key="1">
    <source>
        <dbReference type="ARBA" id="ARBA00093462"/>
    </source>
</evidence>
<proteinExistence type="inferred from homology"/>
<dbReference type="NCBIfam" id="TIGR01446">
    <property type="entry name" value="DnaD_dom"/>
    <property type="match status" value="1"/>
</dbReference>
<dbReference type="PANTHER" id="PTHR37293:SF6">
    <property type="entry name" value="DNA REPLICATION PROTEIN DNAD"/>
    <property type="match status" value="1"/>
</dbReference>
<dbReference type="InterPro" id="IPR036390">
    <property type="entry name" value="WH_DNA-bd_sf"/>
</dbReference>
<dbReference type="Gene3D" id="1.10.10.630">
    <property type="entry name" value="DnaD domain-like"/>
    <property type="match status" value="1"/>
</dbReference>
<dbReference type="Gene3D" id="1.10.10.10">
    <property type="entry name" value="Winged helix-like DNA-binding domain superfamily/Winged helix DNA-binding domain"/>
    <property type="match status" value="1"/>
</dbReference>
<dbReference type="InterPro" id="IPR036388">
    <property type="entry name" value="WH-like_DNA-bd_sf"/>
</dbReference>
<dbReference type="Proteomes" id="UP000318138">
    <property type="component" value="Chromosome"/>
</dbReference>
<comment type="similarity">
    <text evidence="1">Belongs to the DnaB/DnaD family.</text>
</comment>
<feature type="region of interest" description="Disordered" evidence="2">
    <location>
        <begin position="193"/>
        <end position="226"/>
    </location>
</feature>
<accession>A0A859FE25</accession>